<sequence>FNNLSFNAVDDDHFLHKTFMGLDWESLLS</sequence>
<comment type="caution">
    <text evidence="1">The sequence shown here is derived from an EMBL/GenBank/DDBJ whole genome shotgun (WGS) entry which is preliminary data.</text>
</comment>
<evidence type="ECO:0000313" key="1">
    <source>
        <dbReference type="EMBL" id="GAG43661.1"/>
    </source>
</evidence>
<name>X0Z554_9ZZZZ</name>
<protein>
    <submittedName>
        <fullName evidence="1">Uncharacterized protein</fullName>
    </submittedName>
</protein>
<dbReference type="EMBL" id="BARS01059242">
    <property type="protein sequence ID" value="GAG43661.1"/>
    <property type="molecule type" value="Genomic_DNA"/>
</dbReference>
<proteinExistence type="predicted"/>
<accession>X0Z554</accession>
<dbReference type="AlphaFoldDB" id="X0Z554"/>
<feature type="non-terminal residue" evidence="1">
    <location>
        <position position="1"/>
    </location>
</feature>
<gene>
    <name evidence="1" type="ORF">S01H1_85938</name>
</gene>
<reference evidence="1" key="1">
    <citation type="journal article" date="2014" name="Front. Microbiol.">
        <title>High frequency of phylogenetically diverse reductive dehalogenase-homologous genes in deep subseafloor sedimentary metagenomes.</title>
        <authorList>
            <person name="Kawai M."/>
            <person name="Futagami T."/>
            <person name="Toyoda A."/>
            <person name="Takaki Y."/>
            <person name="Nishi S."/>
            <person name="Hori S."/>
            <person name="Arai W."/>
            <person name="Tsubouchi T."/>
            <person name="Morono Y."/>
            <person name="Uchiyama I."/>
            <person name="Ito T."/>
            <person name="Fujiyama A."/>
            <person name="Inagaki F."/>
            <person name="Takami H."/>
        </authorList>
    </citation>
    <scope>NUCLEOTIDE SEQUENCE</scope>
    <source>
        <strain evidence="1">Expedition CK06-06</strain>
    </source>
</reference>
<organism evidence="1">
    <name type="scientific">marine sediment metagenome</name>
    <dbReference type="NCBI Taxonomy" id="412755"/>
    <lineage>
        <taxon>unclassified sequences</taxon>
        <taxon>metagenomes</taxon>
        <taxon>ecological metagenomes</taxon>
    </lineage>
</organism>